<keyword evidence="4" id="KW-1185">Reference proteome</keyword>
<dbReference type="Pfam" id="PF01381">
    <property type="entry name" value="HTH_3"/>
    <property type="match status" value="1"/>
</dbReference>
<keyword evidence="1" id="KW-0472">Membrane</keyword>
<feature type="transmembrane region" description="Helical" evidence="1">
    <location>
        <begin position="161"/>
        <end position="185"/>
    </location>
</feature>
<feature type="transmembrane region" description="Helical" evidence="1">
    <location>
        <begin position="132"/>
        <end position="149"/>
    </location>
</feature>
<dbReference type="InterPro" id="IPR001387">
    <property type="entry name" value="Cro/C1-type_HTH"/>
</dbReference>
<evidence type="ECO:0000256" key="1">
    <source>
        <dbReference type="SAM" id="Phobius"/>
    </source>
</evidence>
<protein>
    <submittedName>
        <fullName evidence="3">Helix-turn-helix domain-containing protein</fullName>
    </submittedName>
</protein>
<evidence type="ECO:0000259" key="2">
    <source>
        <dbReference type="PROSITE" id="PS50943"/>
    </source>
</evidence>
<dbReference type="RefSeq" id="WP_066599025.1">
    <property type="nucleotide sequence ID" value="NZ_FORY01000005.1"/>
</dbReference>
<dbReference type="CDD" id="cd00093">
    <property type="entry name" value="HTH_XRE"/>
    <property type="match status" value="1"/>
</dbReference>
<proteinExistence type="predicted"/>
<dbReference type="AlphaFoldDB" id="A0A1I3RQY7"/>
<evidence type="ECO:0000313" key="4">
    <source>
        <dbReference type="Proteomes" id="UP000183299"/>
    </source>
</evidence>
<dbReference type="GeneID" id="98664901"/>
<dbReference type="SMART" id="SM00530">
    <property type="entry name" value="HTH_XRE"/>
    <property type="match status" value="1"/>
</dbReference>
<dbReference type="OrthoDB" id="7850002at2"/>
<dbReference type="Proteomes" id="UP000183299">
    <property type="component" value="Unassembled WGS sequence"/>
</dbReference>
<feature type="domain" description="HTH cro/C1-type" evidence="2">
    <location>
        <begin position="20"/>
        <end position="74"/>
    </location>
</feature>
<dbReference type="Gene3D" id="1.10.260.40">
    <property type="entry name" value="lambda repressor-like DNA-binding domains"/>
    <property type="match status" value="1"/>
</dbReference>
<dbReference type="GO" id="GO:0003677">
    <property type="term" value="F:DNA binding"/>
    <property type="evidence" value="ECO:0007669"/>
    <property type="project" value="InterPro"/>
</dbReference>
<gene>
    <name evidence="3" type="ORF">SAMN04488138_105242</name>
</gene>
<dbReference type="PROSITE" id="PS50943">
    <property type="entry name" value="HTH_CROC1"/>
    <property type="match status" value="1"/>
</dbReference>
<organism evidence="3 4">
    <name type="scientific">Celeribacter halophilus</name>
    <dbReference type="NCBI Taxonomy" id="576117"/>
    <lineage>
        <taxon>Bacteria</taxon>
        <taxon>Pseudomonadati</taxon>
        <taxon>Pseudomonadota</taxon>
        <taxon>Alphaproteobacteria</taxon>
        <taxon>Rhodobacterales</taxon>
        <taxon>Roseobacteraceae</taxon>
        <taxon>Celeribacter</taxon>
    </lineage>
</organism>
<evidence type="ECO:0000313" key="3">
    <source>
        <dbReference type="EMBL" id="SFJ48963.1"/>
    </source>
</evidence>
<keyword evidence="1" id="KW-1133">Transmembrane helix</keyword>
<keyword evidence="1" id="KW-0812">Transmembrane</keyword>
<dbReference type="EMBL" id="FORY01000005">
    <property type="protein sequence ID" value="SFJ48963.1"/>
    <property type="molecule type" value="Genomic_DNA"/>
</dbReference>
<dbReference type="InterPro" id="IPR010982">
    <property type="entry name" value="Lambda_DNA-bd_dom_sf"/>
</dbReference>
<accession>A0A1I3RQY7</accession>
<sequence>MANSDKHYESIARQIGAANLLALRTSTGMSQPHFAAVIGLSDRALRRYERGERELPQRTRLAIIQAFKIDPLASDQLAAELGFAATDLSSRPIGQKTKDGNFWKSLRRESQDFRKRNYSPLGQLFLKIRDEVYFCATIYFMMQNIALAFDLPFGFEINGINWMFLGSFGVILLLLPSVVAELPIIKASQYILRNSKARMSP</sequence>
<dbReference type="SUPFAM" id="SSF47413">
    <property type="entry name" value="lambda repressor-like DNA-binding domains"/>
    <property type="match status" value="1"/>
</dbReference>
<name>A0A1I3RQY7_9RHOB</name>
<reference evidence="3 4" key="1">
    <citation type="submission" date="2016-10" db="EMBL/GenBank/DDBJ databases">
        <authorList>
            <person name="de Groot N.N."/>
        </authorList>
    </citation>
    <scope>NUCLEOTIDE SEQUENCE [LARGE SCALE GENOMIC DNA]</scope>
    <source>
        <strain evidence="3 4">CGMCC 1.8891</strain>
    </source>
</reference>